<evidence type="ECO:0000313" key="2">
    <source>
        <dbReference type="Proteomes" id="UP001227268"/>
    </source>
</evidence>
<proteinExistence type="predicted"/>
<organism evidence="1 2">
    <name type="scientific">Naganishia friedmannii</name>
    <dbReference type="NCBI Taxonomy" id="89922"/>
    <lineage>
        <taxon>Eukaryota</taxon>
        <taxon>Fungi</taxon>
        <taxon>Dikarya</taxon>
        <taxon>Basidiomycota</taxon>
        <taxon>Agaricomycotina</taxon>
        <taxon>Tremellomycetes</taxon>
        <taxon>Filobasidiales</taxon>
        <taxon>Filobasidiaceae</taxon>
        <taxon>Naganishia</taxon>
    </lineage>
</organism>
<protein>
    <submittedName>
        <fullName evidence="1">Uncharacterized protein</fullName>
    </submittedName>
</protein>
<evidence type="ECO:0000313" key="1">
    <source>
        <dbReference type="EMBL" id="KAJ9096024.1"/>
    </source>
</evidence>
<name>A0ACC2V9I0_9TREE</name>
<gene>
    <name evidence="1" type="ORF">QFC21_005388</name>
</gene>
<comment type="caution">
    <text evidence="1">The sequence shown here is derived from an EMBL/GenBank/DDBJ whole genome shotgun (WGS) entry which is preliminary data.</text>
</comment>
<keyword evidence="2" id="KW-1185">Reference proteome</keyword>
<accession>A0ACC2V9I0</accession>
<reference evidence="1" key="1">
    <citation type="submission" date="2023-04" db="EMBL/GenBank/DDBJ databases">
        <title>Draft Genome sequencing of Naganishia species isolated from polar environments using Oxford Nanopore Technology.</title>
        <authorList>
            <person name="Leo P."/>
            <person name="Venkateswaran K."/>
        </authorList>
    </citation>
    <scope>NUCLEOTIDE SEQUENCE</scope>
    <source>
        <strain evidence="1">MNA-CCFEE 5423</strain>
    </source>
</reference>
<dbReference type="EMBL" id="JASBWT010000020">
    <property type="protein sequence ID" value="KAJ9096024.1"/>
    <property type="molecule type" value="Genomic_DNA"/>
</dbReference>
<sequence>MTVSISRLETMEGKRLAIDSSIWLYQFQATMRDKEGRVLVNAHVLGFLRRINKLLFHGIKPVFVFDGGAPTLKRSTIAERRRKKTGAAANHAKVAEKLFAAQMRREAVKAAQTARDNRIQKDNMPPGAQYEYEPEAGDIIDEGNATYLDDEMGAQPVRQPQGERNNRESTTLTDNDSSIGRPNQADRATPTLEQTGAAAAAERRKAFKNHDPYRLPELPEGALTSARLTAKSGARPDPRMATEEEMHHFIEDMKPEDFDLTSPEFRSLSTEMQYEIIGDLRIRSRQQSHKRLASMLRQAPTPLDFSKAQIASLSQRNVLTQQLLTVTDTIGSSGLMIPTRVAAERNREYVLVKKPEVEGGGWVLGVRDQGTQDKPIVIEESPKKRKRIENGVIRKVHDSDDDDDVAIMPKPQIALDPEVRAMRQRQMIEAFTRRHTPKKPQRNLTYDEQLGAKAKVHGQTPLFAEDEDEVEGDAQKSDEDDDMVEVTGDTLQNPFDDEAVARNLQEEEYVAPPSSDPPDISIQLAVEESQREAARRRDEEDRALIRALQASKSDARLQFVAGAKEPSIAATNTTASLAGADSEEDDFEEVEVPDASAVEYGDFGATIMQDQPRHLSQPSEISLVGLRAQTPLGSDDEAMIEAAIARDQAIQARRAEASAQESGGHPHKKSSVSLPAVEAVEETNISPTDEPSSILDESYRHPTPYVANQIFQDKRATYAGPSLNTADPERLKTAAKVSRPTKTYMPPRKQLNVQMPTTNIQTPHQDDLPTLSAPTVTATNPGKAKDVNQHHIVLPSNKNQVRTNGLLDVAIPEEMDLTTVETPGTRDTTDDKPESPKLRNTNGLEAESDDFDEDDLDDSRSLEWSVSPEPERRPTQTDTFPAPPPDLEEDEGGIDMNAEGDDYARFLAEIKGRNLEQVRQEIDNEIRDLNQQNKVAMRDSEDITHQMVAQIQLLLRLFGIPYVTAPMEAEAQCAELAKLDLVDGVITDDNDVFLFGGPQCFKNIFNDSKYVECFLANDLEREMSLTRERLISLAYLLGSDYTIGLPGVGPVSGMEIMANFPGPRGLEDFKTWWTAVQLGKDDVENQNRWQKSFKKKYSNVLYLESDWPNPAVRGAYNLPTVDSSNEPFQWGFPDLIGLRRFLQGELSWSVSKVDDELTPIIQRVARRGQVGGAKKQTILDPFFDSSLGQGQFAPRIRTKLPSKRLQAVIKAYREAEARVNGHEIPAGFGEMLADLDAEPDLPLKTIEEAEDAAQPADNGKAPASRKPAPKRKATAEKTTKRQPKKRKTTDSAASDATGTSAAVGNDNDSTGTPTDVSRAAAITRKRGKPRARGTTRGGRGGKRGASISRSSSAITTATTMNDNADEDFDDDWGRSIDEAVAKELLDESPSMPGTGTDKENSIPTGPPVTRPQPRKKQKVSAATE</sequence>
<dbReference type="Proteomes" id="UP001227268">
    <property type="component" value="Unassembled WGS sequence"/>
</dbReference>